<keyword evidence="3" id="KW-0808">Transferase</keyword>
<accession>A0A6J7PBB9</accession>
<organism evidence="5">
    <name type="scientific">freshwater metagenome</name>
    <dbReference type="NCBI Taxonomy" id="449393"/>
    <lineage>
        <taxon>unclassified sequences</taxon>
        <taxon>metagenomes</taxon>
        <taxon>ecological metagenomes</taxon>
    </lineage>
</organism>
<dbReference type="EC" id="2.7.13.3" evidence="2"/>
<comment type="catalytic activity">
    <reaction evidence="1">
        <text>ATP + protein L-histidine = ADP + protein N-phospho-L-histidine.</text>
        <dbReference type="EC" id="2.7.13.3"/>
    </reaction>
</comment>
<evidence type="ECO:0000256" key="3">
    <source>
        <dbReference type="ARBA" id="ARBA00022679"/>
    </source>
</evidence>
<gene>
    <name evidence="5" type="ORF">UFOPK4043_00382</name>
</gene>
<dbReference type="InterPro" id="IPR050482">
    <property type="entry name" value="Sensor_HK_TwoCompSys"/>
</dbReference>
<dbReference type="Gene3D" id="3.30.565.10">
    <property type="entry name" value="Histidine kinase-like ATPase, C-terminal domain"/>
    <property type="match status" value="1"/>
</dbReference>
<proteinExistence type="predicted"/>
<dbReference type="PANTHER" id="PTHR24421:SF10">
    <property type="entry name" value="NITRATE_NITRITE SENSOR PROTEIN NARQ"/>
    <property type="match status" value="1"/>
</dbReference>
<evidence type="ECO:0000256" key="4">
    <source>
        <dbReference type="ARBA" id="ARBA00022777"/>
    </source>
</evidence>
<protein>
    <recommendedName>
        <fullName evidence="2">histidine kinase</fullName>
        <ecNumber evidence="2">2.7.13.3</ecNumber>
    </recommendedName>
</protein>
<evidence type="ECO:0000256" key="2">
    <source>
        <dbReference type="ARBA" id="ARBA00012438"/>
    </source>
</evidence>
<dbReference type="AlphaFoldDB" id="A0A6J7PBB9"/>
<evidence type="ECO:0000256" key="1">
    <source>
        <dbReference type="ARBA" id="ARBA00000085"/>
    </source>
</evidence>
<sequence length="142" mass="15031">MALDTALRELAGAYGPGMRVALTLGDAVVQALRPPGEPTLATAIYRICEQGLLNSAIHGHATGCSIQVWFNSDHEFVLEMKDNGVGLPPKPVEPGMGFSVISAWVESLDGRWSLEPATVGMTLAATKASRGLLNGGNWETTR</sequence>
<dbReference type="GO" id="GO:0004673">
    <property type="term" value="F:protein histidine kinase activity"/>
    <property type="evidence" value="ECO:0007669"/>
    <property type="project" value="UniProtKB-EC"/>
</dbReference>
<dbReference type="EMBL" id="CAFBPA010000039">
    <property type="protein sequence ID" value="CAB4999224.1"/>
    <property type="molecule type" value="Genomic_DNA"/>
</dbReference>
<evidence type="ECO:0000313" key="5">
    <source>
        <dbReference type="EMBL" id="CAB4999224.1"/>
    </source>
</evidence>
<name>A0A6J7PBB9_9ZZZZ</name>
<dbReference type="GO" id="GO:0000160">
    <property type="term" value="P:phosphorelay signal transduction system"/>
    <property type="evidence" value="ECO:0007669"/>
    <property type="project" value="UniProtKB-KW"/>
</dbReference>
<reference evidence="5" key="1">
    <citation type="submission" date="2020-05" db="EMBL/GenBank/DDBJ databases">
        <authorList>
            <person name="Chiriac C."/>
            <person name="Salcher M."/>
            <person name="Ghai R."/>
            <person name="Kavagutti S V."/>
        </authorList>
    </citation>
    <scope>NUCLEOTIDE SEQUENCE</scope>
</reference>
<dbReference type="SUPFAM" id="SSF55874">
    <property type="entry name" value="ATPase domain of HSP90 chaperone/DNA topoisomerase II/histidine kinase"/>
    <property type="match status" value="1"/>
</dbReference>
<dbReference type="PANTHER" id="PTHR24421">
    <property type="entry name" value="NITRATE/NITRITE SENSOR PROTEIN NARX-RELATED"/>
    <property type="match status" value="1"/>
</dbReference>
<keyword evidence="4" id="KW-0418">Kinase</keyword>
<dbReference type="InterPro" id="IPR036890">
    <property type="entry name" value="HATPase_C_sf"/>
</dbReference>